<evidence type="ECO:0000313" key="2">
    <source>
        <dbReference type="EMBL" id="CAI4015131.1"/>
    </source>
</evidence>
<accession>A0A9P1GIF9</accession>
<evidence type="ECO:0000313" key="4">
    <source>
        <dbReference type="Proteomes" id="UP001152797"/>
    </source>
</evidence>
<name>A0A9P1GIF9_9DINO</name>
<proteinExistence type="predicted"/>
<feature type="compositionally biased region" description="Low complexity" evidence="1">
    <location>
        <begin position="774"/>
        <end position="789"/>
    </location>
</feature>
<dbReference type="EMBL" id="CAMXCT020006515">
    <property type="protein sequence ID" value="CAL1168506.1"/>
    <property type="molecule type" value="Genomic_DNA"/>
</dbReference>
<dbReference type="Proteomes" id="UP001152797">
    <property type="component" value="Unassembled WGS sequence"/>
</dbReference>
<protein>
    <submittedName>
        <fullName evidence="2">Uncharacterized protein</fullName>
    </submittedName>
</protein>
<organism evidence="2">
    <name type="scientific">Cladocopium goreaui</name>
    <dbReference type="NCBI Taxonomy" id="2562237"/>
    <lineage>
        <taxon>Eukaryota</taxon>
        <taxon>Sar</taxon>
        <taxon>Alveolata</taxon>
        <taxon>Dinophyceae</taxon>
        <taxon>Suessiales</taxon>
        <taxon>Symbiodiniaceae</taxon>
        <taxon>Cladocopium</taxon>
    </lineage>
</organism>
<feature type="region of interest" description="Disordered" evidence="1">
    <location>
        <begin position="1"/>
        <end position="197"/>
    </location>
</feature>
<dbReference type="EMBL" id="CAMXCT030006515">
    <property type="protein sequence ID" value="CAL4802443.1"/>
    <property type="molecule type" value="Genomic_DNA"/>
</dbReference>
<feature type="region of interest" description="Disordered" evidence="1">
    <location>
        <begin position="335"/>
        <end position="388"/>
    </location>
</feature>
<reference evidence="2" key="1">
    <citation type="submission" date="2022-10" db="EMBL/GenBank/DDBJ databases">
        <authorList>
            <person name="Chen Y."/>
            <person name="Dougan E. K."/>
            <person name="Chan C."/>
            <person name="Rhodes N."/>
            <person name="Thang M."/>
        </authorList>
    </citation>
    <scope>NUCLEOTIDE SEQUENCE</scope>
</reference>
<comment type="caution">
    <text evidence="2">The sequence shown here is derived from an EMBL/GenBank/DDBJ whole genome shotgun (WGS) entry which is preliminary data.</text>
</comment>
<dbReference type="EMBL" id="CAMXCT010006515">
    <property type="protein sequence ID" value="CAI4015131.1"/>
    <property type="molecule type" value="Genomic_DNA"/>
</dbReference>
<feature type="compositionally biased region" description="Low complexity" evidence="1">
    <location>
        <begin position="875"/>
        <end position="895"/>
    </location>
</feature>
<evidence type="ECO:0000256" key="1">
    <source>
        <dbReference type="SAM" id="MobiDB-lite"/>
    </source>
</evidence>
<gene>
    <name evidence="2" type="ORF">C1SCF055_LOCUS39979</name>
</gene>
<feature type="compositionally biased region" description="Polar residues" evidence="1">
    <location>
        <begin position="73"/>
        <end position="97"/>
    </location>
</feature>
<sequence length="1038" mass="112578">MDLSPASSKAASTKTSSLTKSDRPVPSMPADSTAKAPGAMTSGPSKSERSMPSIPADSTANGPVSGLMKSERPGSSTPAVSTSQTPAAKISGPTQAQKPVPSIPADSTANGPVSGLMKSERPGSSTPAVSTSQTPAAKISGPTQAQKPVPSIPADSTASDSTVNSSMKGDPANAPSEARPTTDGTTEIEPAKKKRRTISDELENVDLSCAEGMDLQDALGACIAKIQSQRQSNLKLSKKKQRGKKILRKAGLDFNFHFQKRHGCRLESGHWDNFLFAVNDIRIPEDEQDVGELPEECETVLGCQKCRSLLTDFKIVEVRDKLAEEEDAARFKINKNLSPASQDSPAASSHSNSPSNPSPGASQEDPGDQTGKRKRAGRPKKGESPEFNVLDFLAAHRAGTYKVLTREEAKERLPSNKQSDDDVQKELDQRPVQCTKCGVFFHLPHLSNDVALKRHEASQYHRKAMCSNDDSLMSDCSGLDLSSADGVKSLIGSGHNPELVEMWLKSGSVAVLGSPLDSVRIGWTAGGTLVVQDSRCSNVCERGRDACKQCLMAGNRTKVMATIREWCVRISFVDLTHCALKHSRSEQAAQANFMKEMFVELQHEPLATTEFKDLLTRSRNMFMPIGTNRQNEALQTFIQRSLKFLAPKMMVGVAPEVRRQVFDYVDALSDGRLLPHESSALDRELIQNGALRADVFAGTLDNVTTSLGLLRNQDYYQLVRDEVVFARSFNVIYGMRLAMASSARADGSTAVAKGADNLLLLTPKRPTRGGLPETPGSSKTTPGKSSPPKTFRRANAMSPSSFAGKMPPATPTKATVKSAMKVSPLSMKASPMTKNSSPKDVKSPGHAMKSPKKAVPVSKGSKGSAMKSKTKKLAMKSMGSMKCAMKSSSSSSKAPSKAKVKKTVIKIKGSAPVMKSAKGANTRKKPAMNVKVQQDSGSDVTITVSDPGMIMVERHHDARDAEGKTKFWSKDSPDELHDFLSKCYPEWVEVYDWNTSYVIEGTHITADPWPVWARNELERHNWNFMERKGNRERWEKNQ</sequence>
<feature type="compositionally biased region" description="Polar residues" evidence="1">
    <location>
        <begin position="931"/>
        <end position="943"/>
    </location>
</feature>
<feature type="region of interest" description="Disordered" evidence="1">
    <location>
        <begin position="914"/>
        <end position="943"/>
    </location>
</feature>
<feature type="region of interest" description="Disordered" evidence="1">
    <location>
        <begin position="405"/>
        <end position="427"/>
    </location>
</feature>
<evidence type="ECO:0000313" key="3">
    <source>
        <dbReference type="EMBL" id="CAL4802443.1"/>
    </source>
</evidence>
<feature type="compositionally biased region" description="Polar residues" evidence="1">
    <location>
        <begin position="154"/>
        <end position="167"/>
    </location>
</feature>
<feature type="compositionally biased region" description="Polar residues" evidence="1">
    <location>
        <begin position="122"/>
        <end position="146"/>
    </location>
</feature>
<feature type="region of interest" description="Disordered" evidence="1">
    <location>
        <begin position="762"/>
        <end position="899"/>
    </location>
</feature>
<feature type="compositionally biased region" description="Low complexity" evidence="1">
    <location>
        <begin position="338"/>
        <end position="362"/>
    </location>
</feature>
<keyword evidence="4" id="KW-1185">Reference proteome</keyword>
<dbReference type="AlphaFoldDB" id="A0A9P1GIF9"/>
<reference evidence="3 4" key="2">
    <citation type="submission" date="2024-05" db="EMBL/GenBank/DDBJ databases">
        <authorList>
            <person name="Chen Y."/>
            <person name="Shah S."/>
            <person name="Dougan E. K."/>
            <person name="Thang M."/>
            <person name="Chan C."/>
        </authorList>
    </citation>
    <scope>NUCLEOTIDE SEQUENCE [LARGE SCALE GENOMIC DNA]</scope>
</reference>
<feature type="compositionally biased region" description="Low complexity" evidence="1">
    <location>
        <begin position="1"/>
        <end position="19"/>
    </location>
</feature>
<feature type="compositionally biased region" description="Low complexity" evidence="1">
    <location>
        <begin position="858"/>
        <end position="867"/>
    </location>
</feature>